<dbReference type="AlphaFoldDB" id="A0AAV2BW96"/>
<accession>A0AAV2BW96</accession>
<dbReference type="EMBL" id="CAXIEN010000555">
    <property type="protein sequence ID" value="CAL1300457.1"/>
    <property type="molecule type" value="Genomic_DNA"/>
</dbReference>
<reference evidence="1 2" key="1">
    <citation type="submission" date="2024-04" db="EMBL/GenBank/DDBJ databases">
        <authorList>
            <person name="Rising A."/>
            <person name="Reimegard J."/>
            <person name="Sonavane S."/>
            <person name="Akerstrom W."/>
            <person name="Nylinder S."/>
            <person name="Hedman E."/>
            <person name="Kallberg Y."/>
        </authorList>
    </citation>
    <scope>NUCLEOTIDE SEQUENCE [LARGE SCALE GENOMIC DNA]</scope>
</reference>
<protein>
    <submittedName>
        <fullName evidence="1">Uncharacterized protein</fullName>
    </submittedName>
</protein>
<dbReference type="Proteomes" id="UP001497382">
    <property type="component" value="Unassembled WGS sequence"/>
</dbReference>
<organism evidence="1 2">
    <name type="scientific">Larinioides sclopetarius</name>
    <dbReference type="NCBI Taxonomy" id="280406"/>
    <lineage>
        <taxon>Eukaryota</taxon>
        <taxon>Metazoa</taxon>
        <taxon>Ecdysozoa</taxon>
        <taxon>Arthropoda</taxon>
        <taxon>Chelicerata</taxon>
        <taxon>Arachnida</taxon>
        <taxon>Araneae</taxon>
        <taxon>Araneomorphae</taxon>
        <taxon>Entelegynae</taxon>
        <taxon>Araneoidea</taxon>
        <taxon>Araneidae</taxon>
        <taxon>Larinioides</taxon>
    </lineage>
</organism>
<comment type="caution">
    <text evidence="1">The sequence shown here is derived from an EMBL/GenBank/DDBJ whole genome shotgun (WGS) entry which is preliminary data.</text>
</comment>
<name>A0AAV2BW96_9ARAC</name>
<sequence length="65" mass="7649">MMLSAYYILNIEYAEMACVTLEFIQRGPSRMLPPALKSSSVIFCITCECHHICHIYYHIYYHICL</sequence>
<evidence type="ECO:0000313" key="2">
    <source>
        <dbReference type="Proteomes" id="UP001497382"/>
    </source>
</evidence>
<evidence type="ECO:0000313" key="1">
    <source>
        <dbReference type="EMBL" id="CAL1300457.1"/>
    </source>
</evidence>
<proteinExistence type="predicted"/>
<gene>
    <name evidence="1" type="ORF">LARSCL_LOCUS21949</name>
</gene>
<keyword evidence="2" id="KW-1185">Reference proteome</keyword>